<evidence type="ECO:0000256" key="4">
    <source>
        <dbReference type="ARBA" id="ARBA00022857"/>
    </source>
</evidence>
<dbReference type="RefSeq" id="WP_008064394.1">
    <property type="nucleotide sequence ID" value="NZ_AFHG01000059.1"/>
</dbReference>
<dbReference type="PROSITE" id="PS00747">
    <property type="entry name" value="GLUTR"/>
    <property type="match status" value="1"/>
</dbReference>
<dbReference type="InterPro" id="IPR000343">
    <property type="entry name" value="4pyrrol_synth_GluRdtase"/>
</dbReference>
<dbReference type="InterPro" id="IPR006151">
    <property type="entry name" value="Shikm_DH/Glu-tRNA_Rdtase"/>
</dbReference>
<accession>F5RHJ3</accession>
<dbReference type="HAMAP" id="MF_00087">
    <property type="entry name" value="Glu_tRNA_reductase"/>
    <property type="match status" value="1"/>
</dbReference>
<evidence type="ECO:0000259" key="14">
    <source>
        <dbReference type="Pfam" id="PF00745"/>
    </source>
</evidence>
<evidence type="ECO:0000256" key="1">
    <source>
        <dbReference type="ARBA" id="ARBA00005059"/>
    </source>
</evidence>
<dbReference type="PANTHER" id="PTHR43013:SF1">
    <property type="entry name" value="GLUTAMYL-TRNA REDUCTASE"/>
    <property type="match status" value="1"/>
</dbReference>
<dbReference type="GO" id="GO:0050661">
    <property type="term" value="F:NADP binding"/>
    <property type="evidence" value="ECO:0007669"/>
    <property type="project" value="InterPro"/>
</dbReference>
<feature type="domain" description="Glutamyl-tRNA reductase N-terminal" evidence="16">
    <location>
        <begin position="6"/>
        <end position="152"/>
    </location>
</feature>
<evidence type="ECO:0000313" key="18">
    <source>
        <dbReference type="Proteomes" id="UP000005019"/>
    </source>
</evidence>
<evidence type="ECO:0000256" key="3">
    <source>
        <dbReference type="ARBA" id="ARBA00012970"/>
    </source>
</evidence>
<protein>
    <recommendedName>
        <fullName evidence="8 9">Glutamyl-tRNA reductase</fullName>
        <shortName evidence="9">GluTR</shortName>
        <ecNumber evidence="3 9">1.2.1.70</ecNumber>
    </recommendedName>
</protein>
<feature type="domain" description="Quinate/shikimate 5-dehydrogenase/glutamyl-tRNA reductase" evidence="15">
    <location>
        <begin position="168"/>
        <end position="307"/>
    </location>
</feature>
<evidence type="ECO:0000256" key="2">
    <source>
        <dbReference type="ARBA" id="ARBA00005916"/>
    </source>
</evidence>
<evidence type="ECO:0000256" key="8">
    <source>
        <dbReference type="ARBA" id="ARBA00068659"/>
    </source>
</evidence>
<feature type="binding site" evidence="9">
    <location>
        <begin position="185"/>
        <end position="190"/>
    </location>
    <ligand>
        <name>NADP(+)</name>
        <dbReference type="ChEBI" id="CHEBI:58349"/>
    </ligand>
</feature>
<feature type="active site" description="Nucleophile" evidence="9 10">
    <location>
        <position position="50"/>
    </location>
</feature>
<dbReference type="Pfam" id="PF05201">
    <property type="entry name" value="GlutR_N"/>
    <property type="match status" value="1"/>
</dbReference>
<dbReference type="InterPro" id="IPR015896">
    <property type="entry name" value="4pyrrol_synth_GluRdtase_dimer"/>
</dbReference>
<feature type="binding site" evidence="9 11">
    <location>
        <begin position="49"/>
        <end position="52"/>
    </location>
    <ligand>
        <name>substrate</name>
    </ligand>
</feature>
<dbReference type="GO" id="GO:0019353">
    <property type="term" value="P:protoporphyrinogen IX biosynthetic process from glutamate"/>
    <property type="evidence" value="ECO:0007669"/>
    <property type="project" value="TreeGrafter"/>
</dbReference>
<evidence type="ECO:0000256" key="6">
    <source>
        <dbReference type="ARBA" id="ARBA00023244"/>
    </source>
</evidence>
<proteinExistence type="inferred from homology"/>
<comment type="caution">
    <text evidence="17">The sequence shown here is derived from an EMBL/GenBank/DDBJ whole genome shotgun (WGS) entry which is preliminary data.</text>
</comment>
<comment type="subunit">
    <text evidence="9">Homodimer.</text>
</comment>
<evidence type="ECO:0000256" key="10">
    <source>
        <dbReference type="PIRSR" id="PIRSR000445-1"/>
    </source>
</evidence>
<feature type="binding site" evidence="9 11">
    <location>
        <begin position="110"/>
        <end position="112"/>
    </location>
    <ligand>
        <name>substrate</name>
    </ligand>
</feature>
<dbReference type="InterPro" id="IPR036343">
    <property type="entry name" value="GluRdtase_N_sf"/>
</dbReference>
<evidence type="ECO:0000256" key="11">
    <source>
        <dbReference type="PIRSR" id="PIRSR000445-2"/>
    </source>
</evidence>
<comment type="function">
    <text evidence="9">Catalyzes the NADPH-dependent reduction of glutamyl-tRNA(Glu) to glutamate 1-semialdehyde (GSA).</text>
</comment>
<dbReference type="EMBL" id="AFHG01000059">
    <property type="protein sequence ID" value="EGK69825.1"/>
    <property type="molecule type" value="Genomic_DNA"/>
</dbReference>
<dbReference type="SUPFAM" id="SSF69742">
    <property type="entry name" value="Glutamyl tRNA-reductase catalytic, N-terminal domain"/>
    <property type="match status" value="1"/>
</dbReference>
<name>F5RHJ3_METUF</name>
<dbReference type="UniPathway" id="UPA00251">
    <property type="reaction ID" value="UER00316"/>
</dbReference>
<feature type="binding site" evidence="9 11">
    <location>
        <position position="105"/>
    </location>
    <ligand>
        <name>substrate</name>
    </ligand>
</feature>
<dbReference type="SUPFAM" id="SSF69075">
    <property type="entry name" value="Glutamyl tRNA-reductase dimerization domain"/>
    <property type="match status" value="1"/>
</dbReference>
<dbReference type="FunFam" id="3.30.460.30:FF:000001">
    <property type="entry name" value="Glutamyl-tRNA reductase"/>
    <property type="match status" value="1"/>
</dbReference>
<feature type="site" description="Important for activity" evidence="9 12">
    <location>
        <position position="95"/>
    </location>
</feature>
<dbReference type="FunFam" id="3.40.50.720:FF:000031">
    <property type="entry name" value="Glutamyl-tRNA reductase"/>
    <property type="match status" value="1"/>
</dbReference>
<evidence type="ECO:0000313" key="17">
    <source>
        <dbReference type="EMBL" id="EGK69825.1"/>
    </source>
</evidence>
<reference evidence="17 18" key="1">
    <citation type="journal article" date="2011" name="J. Bacteriol.">
        <title>Genome sequence of Methyloversatilis universalis FAM5T, a methylotrophic representative of the order Rhodocyclales.</title>
        <authorList>
            <person name="Kittichotirat W."/>
            <person name="Good N.M."/>
            <person name="Hall R."/>
            <person name="Bringel F."/>
            <person name="Lajus A."/>
            <person name="Medigue C."/>
            <person name="Smalley N.E."/>
            <person name="Beck D."/>
            <person name="Bumgarner R."/>
            <person name="Vuilleumier S."/>
            <person name="Kalyuzhnaya M.G."/>
        </authorList>
    </citation>
    <scope>NUCLEOTIDE SEQUENCE [LARGE SCALE GENOMIC DNA]</scope>
    <source>
        <strain evidence="18">ATCC BAA-1314 / JCM 13912 / FAM5</strain>
    </source>
</reference>
<keyword evidence="4 9" id="KW-0521">NADP</keyword>
<dbReference type="AlphaFoldDB" id="F5RHJ3"/>
<dbReference type="NCBIfam" id="TIGR01035">
    <property type="entry name" value="hemA"/>
    <property type="match status" value="1"/>
</dbReference>
<evidence type="ECO:0000256" key="9">
    <source>
        <dbReference type="HAMAP-Rule" id="MF_00087"/>
    </source>
</evidence>
<comment type="pathway">
    <text evidence="1 9 13">Porphyrin-containing compound metabolism; protoporphyrin-IX biosynthesis; 5-aminolevulinate from L-glutamyl-tRNA(Glu): step 1/2.</text>
</comment>
<keyword evidence="5 9" id="KW-0560">Oxidoreductase</keyword>
<dbReference type="Gene3D" id="3.30.460.30">
    <property type="entry name" value="Glutamyl-tRNA reductase, N-terminal domain"/>
    <property type="match status" value="1"/>
</dbReference>
<comment type="similarity">
    <text evidence="2 9 13">Belongs to the glutamyl-tRNA reductase family.</text>
</comment>
<dbReference type="InterPro" id="IPR018214">
    <property type="entry name" value="GluRdtase_CS"/>
</dbReference>
<comment type="catalytic activity">
    <reaction evidence="7 9 13">
        <text>(S)-4-amino-5-oxopentanoate + tRNA(Glu) + NADP(+) = L-glutamyl-tRNA(Glu) + NADPH + H(+)</text>
        <dbReference type="Rhea" id="RHEA:12344"/>
        <dbReference type="Rhea" id="RHEA-COMP:9663"/>
        <dbReference type="Rhea" id="RHEA-COMP:9680"/>
        <dbReference type="ChEBI" id="CHEBI:15378"/>
        <dbReference type="ChEBI" id="CHEBI:57501"/>
        <dbReference type="ChEBI" id="CHEBI:57783"/>
        <dbReference type="ChEBI" id="CHEBI:58349"/>
        <dbReference type="ChEBI" id="CHEBI:78442"/>
        <dbReference type="ChEBI" id="CHEBI:78520"/>
        <dbReference type="EC" id="1.2.1.70"/>
    </reaction>
</comment>
<feature type="domain" description="Tetrapyrrole biosynthesis glutamyl-tRNA reductase dimerisation" evidence="14">
    <location>
        <begin position="321"/>
        <end position="416"/>
    </location>
</feature>
<dbReference type="PIRSF" id="PIRSF000445">
    <property type="entry name" value="4pyrrol_synth_GluRdtase"/>
    <property type="match status" value="1"/>
</dbReference>
<dbReference type="eggNOG" id="COG0373">
    <property type="taxonomic scope" value="Bacteria"/>
</dbReference>
<dbReference type="EC" id="1.2.1.70" evidence="3 9"/>
<dbReference type="STRING" id="1000565.METUNv1_03790"/>
<dbReference type="InterPro" id="IPR036453">
    <property type="entry name" value="GluRdtase_dimer_dom_sf"/>
</dbReference>
<evidence type="ECO:0000256" key="7">
    <source>
        <dbReference type="ARBA" id="ARBA00047464"/>
    </source>
</evidence>
<dbReference type="Pfam" id="PF01488">
    <property type="entry name" value="Shikimate_DH"/>
    <property type="match status" value="1"/>
</dbReference>
<evidence type="ECO:0000256" key="13">
    <source>
        <dbReference type="RuleBase" id="RU000584"/>
    </source>
</evidence>
<dbReference type="Proteomes" id="UP000005019">
    <property type="component" value="Unassembled WGS sequence"/>
</dbReference>
<gene>
    <name evidence="9" type="primary">hemA</name>
    <name evidence="17" type="ORF">METUNv1_03790</name>
</gene>
<dbReference type="InterPro" id="IPR015895">
    <property type="entry name" value="4pyrrol_synth_GluRdtase_N"/>
</dbReference>
<comment type="domain">
    <text evidence="9">Possesses an unusual extended V-shaped dimeric structure with each monomer consisting of three distinct domains arranged along a curved 'spinal' alpha-helix. The N-terminal catalytic domain specifically recognizes the glutamate moiety of the substrate. The second domain is the NADPH-binding domain, and the third C-terminal domain is responsible for dimerization.</text>
</comment>
<evidence type="ECO:0000259" key="15">
    <source>
        <dbReference type="Pfam" id="PF01488"/>
    </source>
</evidence>
<evidence type="ECO:0000259" key="16">
    <source>
        <dbReference type="Pfam" id="PF05201"/>
    </source>
</evidence>
<evidence type="ECO:0000256" key="5">
    <source>
        <dbReference type="ARBA" id="ARBA00023002"/>
    </source>
</evidence>
<feature type="binding site" evidence="9 11">
    <location>
        <position position="116"/>
    </location>
    <ligand>
        <name>substrate</name>
    </ligand>
</feature>
<sequence>MSLFALGLNHHTAPLAVRERMTFLPESLPDALGELTRARPVQEAAILSTCNRTELYCATNDPDSALDWMAQYHRIGAQELAPYIYRLEHQQAVRHVFRVASGLDSMVLGEPQILGQMKQAVRLAEGAGTLGALLHTLFQRSFAVAKEVRSTTAIGANIVSMAAAAVHLSERIFGSLSGQRVLCVGAGEMMELCAAHFAGCTPREMVIANRTLDRAQALASRFERSDLKVGAIRLDELGERLAEFDIVLSCTASPLPIIGLGMVERALKQRRHRPIVMVDLAVPRDIEGEVDKLGDVFLYTVDDLAQIVDSGLEARQAAVVEAQAIIDARVANFLQWVQAREAVPAIRALRGHAEDMRAAELDRALRAIARGESPERVLDTLSRNLTNKLLHGPTRMLNEAPPQAREQIEGLVKRLFPQHGGDA</sequence>
<keyword evidence="6 9" id="KW-0627">Porphyrin biosynthesis</keyword>
<dbReference type="CDD" id="cd05213">
    <property type="entry name" value="NAD_bind_Glutamyl_tRNA_reduct"/>
    <property type="match status" value="1"/>
</dbReference>
<keyword evidence="18" id="KW-1185">Reference proteome</keyword>
<dbReference type="InterPro" id="IPR036291">
    <property type="entry name" value="NAD(P)-bd_dom_sf"/>
</dbReference>
<dbReference type="Gene3D" id="3.40.50.720">
    <property type="entry name" value="NAD(P)-binding Rossmann-like Domain"/>
    <property type="match status" value="1"/>
</dbReference>
<dbReference type="Pfam" id="PF00745">
    <property type="entry name" value="GlutR_dimer"/>
    <property type="match status" value="1"/>
</dbReference>
<dbReference type="OrthoDB" id="110209at2"/>
<dbReference type="GO" id="GO:0008883">
    <property type="term" value="F:glutamyl-tRNA reductase activity"/>
    <property type="evidence" value="ECO:0007669"/>
    <property type="project" value="UniProtKB-UniRule"/>
</dbReference>
<evidence type="ECO:0000256" key="12">
    <source>
        <dbReference type="PIRSR" id="PIRSR000445-4"/>
    </source>
</evidence>
<dbReference type="PANTHER" id="PTHR43013">
    <property type="entry name" value="GLUTAMYL-TRNA REDUCTASE"/>
    <property type="match status" value="1"/>
</dbReference>
<dbReference type="SUPFAM" id="SSF51735">
    <property type="entry name" value="NAD(P)-binding Rossmann-fold domains"/>
    <property type="match status" value="1"/>
</dbReference>
<organism evidence="17 18">
    <name type="scientific">Methyloversatilis universalis (strain ATCC BAA-1314 / DSM 25237 / JCM 13912 / CCUG 52030 / FAM5)</name>
    <dbReference type="NCBI Taxonomy" id="1000565"/>
    <lineage>
        <taxon>Bacteria</taxon>
        <taxon>Pseudomonadati</taxon>
        <taxon>Pseudomonadota</taxon>
        <taxon>Betaproteobacteria</taxon>
        <taxon>Nitrosomonadales</taxon>
        <taxon>Sterolibacteriaceae</taxon>
        <taxon>Methyloversatilis</taxon>
    </lineage>
</organism>
<comment type="miscellaneous">
    <text evidence="9">During catalysis, the active site Cys acts as a nucleophile attacking the alpha-carbonyl group of tRNA-bound glutamate with the formation of a thioester intermediate between enzyme and glutamate, and the concomitant release of tRNA(Glu). The thioester intermediate is finally reduced by direct hydride transfer from NADPH, to form the product GSA.</text>
</comment>